<feature type="compositionally biased region" description="Acidic residues" evidence="2">
    <location>
        <begin position="460"/>
        <end position="472"/>
    </location>
</feature>
<keyword evidence="1" id="KW-0479">Metal-binding</keyword>
<dbReference type="Gene3D" id="4.10.60.10">
    <property type="entry name" value="Zinc finger, CCHC-type"/>
    <property type="match status" value="1"/>
</dbReference>
<organism evidence="5 6">
    <name type="scientific">Actinidia rufa</name>
    <dbReference type="NCBI Taxonomy" id="165716"/>
    <lineage>
        <taxon>Eukaryota</taxon>
        <taxon>Viridiplantae</taxon>
        <taxon>Streptophyta</taxon>
        <taxon>Embryophyta</taxon>
        <taxon>Tracheophyta</taxon>
        <taxon>Spermatophyta</taxon>
        <taxon>Magnoliopsida</taxon>
        <taxon>eudicotyledons</taxon>
        <taxon>Gunneridae</taxon>
        <taxon>Pentapetalae</taxon>
        <taxon>asterids</taxon>
        <taxon>Ericales</taxon>
        <taxon>Actinidiaceae</taxon>
        <taxon>Actinidia</taxon>
    </lineage>
</organism>
<dbReference type="OrthoDB" id="1934635at2759"/>
<feature type="compositionally biased region" description="Basic and acidic residues" evidence="2">
    <location>
        <begin position="430"/>
        <end position="442"/>
    </location>
</feature>
<dbReference type="SMART" id="SM00343">
    <property type="entry name" value="ZnF_C2HC"/>
    <property type="match status" value="1"/>
</dbReference>
<keyword evidence="3" id="KW-0732">Signal</keyword>
<feature type="signal peptide" evidence="3">
    <location>
        <begin position="1"/>
        <end position="27"/>
    </location>
</feature>
<evidence type="ECO:0000313" key="6">
    <source>
        <dbReference type="Proteomes" id="UP000585474"/>
    </source>
</evidence>
<evidence type="ECO:0000259" key="4">
    <source>
        <dbReference type="PROSITE" id="PS50158"/>
    </source>
</evidence>
<accession>A0A7J0FU76</accession>
<dbReference type="AlphaFoldDB" id="A0A7J0FU76"/>
<comment type="caution">
    <text evidence="5">The sequence shown here is derived from an EMBL/GenBank/DDBJ whole genome shotgun (WGS) entry which is preliminary data.</text>
</comment>
<evidence type="ECO:0000313" key="5">
    <source>
        <dbReference type="EMBL" id="GFZ02255.1"/>
    </source>
</evidence>
<dbReference type="InterPro" id="IPR001878">
    <property type="entry name" value="Znf_CCHC"/>
</dbReference>
<proteinExistence type="predicted"/>
<keyword evidence="1" id="KW-0863">Zinc-finger</keyword>
<feature type="chain" id="PRO_5029449240" evidence="3">
    <location>
        <begin position="28"/>
        <end position="732"/>
    </location>
</feature>
<evidence type="ECO:0000256" key="1">
    <source>
        <dbReference type="PROSITE-ProRule" id="PRU00047"/>
    </source>
</evidence>
<dbReference type="CDD" id="cd00303">
    <property type="entry name" value="retropepsin_like"/>
    <property type="match status" value="1"/>
</dbReference>
<dbReference type="PANTHER" id="PTHR35046">
    <property type="entry name" value="ZINC KNUCKLE (CCHC-TYPE) FAMILY PROTEIN"/>
    <property type="match status" value="1"/>
</dbReference>
<dbReference type="EMBL" id="BJWL01000015">
    <property type="protein sequence ID" value="GFZ02255.1"/>
    <property type="molecule type" value="Genomic_DNA"/>
</dbReference>
<sequence>MACCSSSIRLSLHVILQVEVVLGTVRSQNGMIPNFRAINWSKKSRHLLCSKRKQRLVVANASNSGAEPQSGVVVTVVTNEGDGGSNGKDFGALEANYKLTDSGSDGVDVFDDGNNGNGKFLGGGGGGGGEGGGEEEQEFGPIMKYEEVDVEQTAQAFLEQRDRIKPHKKSGKRVLSLVIFCLRQLVSEPCLYPSLMANTREGSINEEATGETITRGEFRQFQQETQQILRDLQQAIAALLPREPYHGVAGLHQERQERDHRGYDRSPVHPNRPPVYEDESSEGEAYAHEVFGGGRDQGGRGQRGRGQGNHDQGGRMFGNFESRDYHMKMDLPSFNGNSNREAYTEEFYRLSSRNNLPESEDQQISRFVNGLRVAIRDQVSLQTLYSLNEAVTLAKKVESQQNRTNTRSQFSNRGKQPVPSPQSQPVTNSGRDKCYRCGEPGHRSNTCPKRATVNLVQPVPEEEDGGDNEGDADPYSYDPNEFQDDEEGEYLGNLCGSGENIASKSLVTKLGLKTEKHPDPYTIGWIKKGVEVKVTDTCRIKFSIGKCYVDKVLCEVVDMDACHLLLGRPWQHDVDSVHKGKDNVYVFYQNDRKVVLGPLKESSVPKVPKEEGKSSVLLIHNEDEFDKRGQGIQADLCNGPYGRSTQNPFKSSGSSAASNQRVPEFMMKETKARGASLPMDMLEAAKSVGICKVLLLRYLDLQGSAWPLGFAMKSCSMLRNRIRMLAGPSFLF</sequence>
<feature type="region of interest" description="Disordered" evidence="2">
    <location>
        <begin position="398"/>
        <end position="483"/>
    </location>
</feature>
<dbReference type="PANTHER" id="PTHR35046:SF9">
    <property type="entry name" value="RNA-DIRECTED DNA POLYMERASE"/>
    <property type="match status" value="1"/>
</dbReference>
<dbReference type="Pfam" id="PF00098">
    <property type="entry name" value="zf-CCHC"/>
    <property type="match status" value="1"/>
</dbReference>
<gene>
    <name evidence="5" type="ORF">Acr_15g0008630</name>
</gene>
<dbReference type="GO" id="GO:0003676">
    <property type="term" value="F:nucleic acid binding"/>
    <property type="evidence" value="ECO:0007669"/>
    <property type="project" value="InterPro"/>
</dbReference>
<reference evidence="5 6" key="1">
    <citation type="submission" date="2019-07" db="EMBL/GenBank/DDBJ databases">
        <title>De Novo Assembly of kiwifruit Actinidia rufa.</title>
        <authorList>
            <person name="Sugita-Konishi S."/>
            <person name="Sato K."/>
            <person name="Mori E."/>
            <person name="Abe Y."/>
            <person name="Kisaki G."/>
            <person name="Hamano K."/>
            <person name="Suezawa K."/>
            <person name="Otani M."/>
            <person name="Fukuda T."/>
            <person name="Manabe T."/>
            <person name="Gomi K."/>
            <person name="Tabuchi M."/>
            <person name="Akimitsu K."/>
            <person name="Kataoka I."/>
        </authorList>
    </citation>
    <scope>NUCLEOTIDE SEQUENCE [LARGE SCALE GENOMIC DNA]</scope>
    <source>
        <strain evidence="6">cv. Fuchu</strain>
    </source>
</reference>
<dbReference type="SUPFAM" id="SSF57756">
    <property type="entry name" value="Retrovirus zinc finger-like domains"/>
    <property type="match status" value="1"/>
</dbReference>
<feature type="compositionally biased region" description="Polar residues" evidence="2">
    <location>
        <begin position="399"/>
        <end position="414"/>
    </location>
</feature>
<keyword evidence="1" id="KW-0862">Zinc</keyword>
<evidence type="ECO:0000256" key="3">
    <source>
        <dbReference type="SAM" id="SignalP"/>
    </source>
</evidence>
<feature type="domain" description="CCHC-type" evidence="4">
    <location>
        <begin position="433"/>
        <end position="449"/>
    </location>
</feature>
<dbReference type="GO" id="GO:0008270">
    <property type="term" value="F:zinc ion binding"/>
    <property type="evidence" value="ECO:0007669"/>
    <property type="project" value="UniProtKB-KW"/>
</dbReference>
<dbReference type="InterPro" id="IPR036875">
    <property type="entry name" value="Znf_CCHC_sf"/>
</dbReference>
<feature type="compositionally biased region" description="Basic and acidic residues" evidence="2">
    <location>
        <begin position="253"/>
        <end position="267"/>
    </location>
</feature>
<name>A0A7J0FU76_9ERIC</name>
<evidence type="ECO:0000256" key="2">
    <source>
        <dbReference type="SAM" id="MobiDB-lite"/>
    </source>
</evidence>
<dbReference type="PROSITE" id="PS50158">
    <property type="entry name" value="ZF_CCHC"/>
    <property type="match status" value="1"/>
</dbReference>
<protein>
    <submittedName>
        <fullName evidence="5">Reticulata-like protein, putative</fullName>
    </submittedName>
</protein>
<feature type="region of interest" description="Disordered" evidence="2">
    <location>
        <begin position="253"/>
        <end position="319"/>
    </location>
</feature>
<dbReference type="Proteomes" id="UP000585474">
    <property type="component" value="Unassembled WGS sequence"/>
</dbReference>
<feature type="compositionally biased region" description="Gly residues" evidence="2">
    <location>
        <begin position="291"/>
        <end position="307"/>
    </location>
</feature>
<keyword evidence="6" id="KW-1185">Reference proteome</keyword>